<comment type="caution">
    <text evidence="1">The sequence shown here is derived from an EMBL/GenBank/DDBJ whole genome shotgun (WGS) entry which is preliminary data.</text>
</comment>
<evidence type="ECO:0000313" key="2">
    <source>
        <dbReference type="Proteomes" id="UP000829196"/>
    </source>
</evidence>
<organism evidence="1 2">
    <name type="scientific">Dendrobium nobile</name>
    <name type="common">Orchid</name>
    <dbReference type="NCBI Taxonomy" id="94219"/>
    <lineage>
        <taxon>Eukaryota</taxon>
        <taxon>Viridiplantae</taxon>
        <taxon>Streptophyta</taxon>
        <taxon>Embryophyta</taxon>
        <taxon>Tracheophyta</taxon>
        <taxon>Spermatophyta</taxon>
        <taxon>Magnoliopsida</taxon>
        <taxon>Liliopsida</taxon>
        <taxon>Asparagales</taxon>
        <taxon>Orchidaceae</taxon>
        <taxon>Epidendroideae</taxon>
        <taxon>Malaxideae</taxon>
        <taxon>Dendrobiinae</taxon>
        <taxon>Dendrobium</taxon>
    </lineage>
</organism>
<evidence type="ECO:0000313" key="1">
    <source>
        <dbReference type="EMBL" id="KAI0513352.1"/>
    </source>
</evidence>
<dbReference type="EMBL" id="JAGYWB010000008">
    <property type="protein sequence ID" value="KAI0513352.1"/>
    <property type="molecule type" value="Genomic_DNA"/>
</dbReference>
<name>A0A8T3BJ80_DENNO</name>
<protein>
    <submittedName>
        <fullName evidence="1">Uncharacterized protein</fullName>
    </submittedName>
</protein>
<dbReference type="AlphaFoldDB" id="A0A8T3BJ80"/>
<proteinExistence type="predicted"/>
<accession>A0A8T3BJ80</accession>
<sequence>MLRLVLWINSVNWEGVLHWMMGGLIGGGSRMRVKSLVVEIIMSESGLGTRFVLRRTLIGMNPDWDDDRKSSPELRSSSQMEIFEQKSLDETVFTDIDAQTQNKKLKTNVEARCDKERKMREWWKEEYFAEISKRGKNSKGLKWFRNNKLGEMDISFRKGWKKRKNQ</sequence>
<keyword evidence="2" id="KW-1185">Reference proteome</keyword>
<dbReference type="Proteomes" id="UP000829196">
    <property type="component" value="Unassembled WGS sequence"/>
</dbReference>
<gene>
    <name evidence="1" type="ORF">KFK09_009369</name>
</gene>
<reference evidence="1" key="1">
    <citation type="journal article" date="2022" name="Front. Genet.">
        <title>Chromosome-Scale Assembly of the Dendrobium nobile Genome Provides Insights Into the Molecular Mechanism of the Biosynthesis of the Medicinal Active Ingredient of Dendrobium.</title>
        <authorList>
            <person name="Xu Q."/>
            <person name="Niu S.-C."/>
            <person name="Li K.-L."/>
            <person name="Zheng P.-J."/>
            <person name="Zhang X.-J."/>
            <person name="Jia Y."/>
            <person name="Liu Y."/>
            <person name="Niu Y.-X."/>
            <person name="Yu L.-H."/>
            <person name="Chen D.-F."/>
            <person name="Zhang G.-Q."/>
        </authorList>
    </citation>
    <scope>NUCLEOTIDE SEQUENCE</scope>
    <source>
        <tissue evidence="1">Leaf</tissue>
    </source>
</reference>